<dbReference type="GeneID" id="110080815"/>
<name>A0ABM5FZP5_9SAUR</name>
<feature type="coiled-coil region" evidence="1">
    <location>
        <begin position="136"/>
        <end position="234"/>
    </location>
</feature>
<keyword evidence="2" id="KW-1185">Reference proteome</keyword>
<evidence type="ECO:0000313" key="2">
    <source>
        <dbReference type="Proteomes" id="UP001652642"/>
    </source>
</evidence>
<evidence type="ECO:0000313" key="3">
    <source>
        <dbReference type="RefSeq" id="XP_072850882.1"/>
    </source>
</evidence>
<proteinExistence type="predicted"/>
<reference evidence="3" key="1">
    <citation type="submission" date="2025-08" db="UniProtKB">
        <authorList>
            <consortium name="RefSeq"/>
        </authorList>
    </citation>
    <scope>IDENTIFICATION</scope>
</reference>
<dbReference type="Proteomes" id="UP001652642">
    <property type="component" value="Chromosome 3"/>
</dbReference>
<dbReference type="RefSeq" id="XP_072850882.1">
    <property type="nucleotide sequence ID" value="XM_072994781.1"/>
</dbReference>
<organism evidence="2 3">
    <name type="scientific">Pogona vitticeps</name>
    <name type="common">central bearded dragon</name>
    <dbReference type="NCBI Taxonomy" id="103695"/>
    <lineage>
        <taxon>Eukaryota</taxon>
        <taxon>Metazoa</taxon>
        <taxon>Chordata</taxon>
        <taxon>Craniata</taxon>
        <taxon>Vertebrata</taxon>
        <taxon>Euteleostomi</taxon>
        <taxon>Lepidosauria</taxon>
        <taxon>Squamata</taxon>
        <taxon>Bifurcata</taxon>
        <taxon>Unidentata</taxon>
        <taxon>Episquamata</taxon>
        <taxon>Toxicofera</taxon>
        <taxon>Iguania</taxon>
        <taxon>Acrodonta</taxon>
        <taxon>Agamidae</taxon>
        <taxon>Amphibolurinae</taxon>
        <taxon>Pogona</taxon>
    </lineage>
</organism>
<feature type="coiled-coil region" evidence="1">
    <location>
        <begin position="70"/>
        <end position="104"/>
    </location>
</feature>
<protein>
    <submittedName>
        <fullName evidence="3">Coiled-coil domain-containing protein 122 isoform X1</fullName>
    </submittedName>
</protein>
<accession>A0ABM5FZP5</accession>
<keyword evidence="1" id="KW-0175">Coiled coil</keyword>
<gene>
    <name evidence="3" type="primary">CCDC122</name>
</gene>
<sequence>MATNQSASSLIEVVKQVADQQNIQASEIEKSKSVLVKLQTHVLDLETQLKHVVSERKATERQLYYQDEAIANAKKHCEDLETQIRALYAENMKLTLDTEALEEEFQVILLRNNAYYEKITAHKRGLGQMESKLPLMLELAEKKATVKEMITQKEEQTTALQHLDIQSTGSFQDEILCLEDEINVLKEAISKKENELQYERNMHVRLQKETEVQNKRYEAILKRLHCQVNRLQSSKRQHQWNILQMEEKAVELRKLLGATNE</sequence>
<evidence type="ECO:0000256" key="1">
    <source>
        <dbReference type="SAM" id="Coils"/>
    </source>
</evidence>